<name>A0A7S3I5X0_9SPIT</name>
<sequence>MKSNVGIASMTFKGSPSSISSVQVTLTNGKKSDVLQKNVLDHQLEQTINFLDSAAVRSIRASECTDEDAAWIGNISFFDGAGQVLAEYTPFEEGGVTRTLRLEEGQELIGVYGFHRTGRSKAIRGLGFIVKVRLSQ</sequence>
<organism evidence="1">
    <name type="scientific">Favella ehrenbergii</name>
    <dbReference type="NCBI Taxonomy" id="182087"/>
    <lineage>
        <taxon>Eukaryota</taxon>
        <taxon>Sar</taxon>
        <taxon>Alveolata</taxon>
        <taxon>Ciliophora</taxon>
        <taxon>Intramacronucleata</taxon>
        <taxon>Spirotrichea</taxon>
        <taxon>Choreotrichia</taxon>
        <taxon>Tintinnida</taxon>
        <taxon>Xystonellidae</taxon>
        <taxon>Favella</taxon>
    </lineage>
</organism>
<accession>A0A7S3I5X0</accession>
<dbReference type="AlphaFoldDB" id="A0A7S3I5X0"/>
<dbReference type="EMBL" id="HBIE01029575">
    <property type="protein sequence ID" value="CAE0313948.1"/>
    <property type="molecule type" value="Transcribed_RNA"/>
</dbReference>
<proteinExistence type="predicted"/>
<gene>
    <name evidence="1" type="ORF">FEHR0123_LOCUS8872</name>
</gene>
<reference evidence="1" key="1">
    <citation type="submission" date="2021-01" db="EMBL/GenBank/DDBJ databases">
        <authorList>
            <person name="Corre E."/>
            <person name="Pelletier E."/>
            <person name="Niang G."/>
            <person name="Scheremetjew M."/>
            <person name="Finn R."/>
            <person name="Kale V."/>
            <person name="Holt S."/>
            <person name="Cochrane G."/>
            <person name="Meng A."/>
            <person name="Brown T."/>
            <person name="Cohen L."/>
        </authorList>
    </citation>
    <scope>NUCLEOTIDE SEQUENCE</scope>
    <source>
        <strain evidence="1">Fehren 1</strain>
    </source>
</reference>
<protein>
    <submittedName>
        <fullName evidence="1">Uncharacterized protein</fullName>
    </submittedName>
</protein>
<evidence type="ECO:0000313" key="1">
    <source>
        <dbReference type="EMBL" id="CAE0313948.1"/>
    </source>
</evidence>